<organism evidence="1 2">
    <name type="scientific">Russula ochroleuca</name>
    <dbReference type="NCBI Taxonomy" id="152965"/>
    <lineage>
        <taxon>Eukaryota</taxon>
        <taxon>Fungi</taxon>
        <taxon>Dikarya</taxon>
        <taxon>Basidiomycota</taxon>
        <taxon>Agaricomycotina</taxon>
        <taxon>Agaricomycetes</taxon>
        <taxon>Russulales</taxon>
        <taxon>Russulaceae</taxon>
        <taxon>Russula</taxon>
    </lineage>
</organism>
<proteinExistence type="predicted"/>
<reference evidence="1" key="2">
    <citation type="journal article" date="2020" name="Nat. Commun.">
        <title>Large-scale genome sequencing of mycorrhizal fungi provides insights into the early evolution of symbiotic traits.</title>
        <authorList>
            <person name="Miyauchi S."/>
            <person name="Kiss E."/>
            <person name="Kuo A."/>
            <person name="Drula E."/>
            <person name="Kohler A."/>
            <person name="Sanchez-Garcia M."/>
            <person name="Morin E."/>
            <person name="Andreopoulos B."/>
            <person name="Barry K.W."/>
            <person name="Bonito G."/>
            <person name="Buee M."/>
            <person name="Carver A."/>
            <person name="Chen C."/>
            <person name="Cichocki N."/>
            <person name="Clum A."/>
            <person name="Culley D."/>
            <person name="Crous P.W."/>
            <person name="Fauchery L."/>
            <person name="Girlanda M."/>
            <person name="Hayes R.D."/>
            <person name="Keri Z."/>
            <person name="LaButti K."/>
            <person name="Lipzen A."/>
            <person name="Lombard V."/>
            <person name="Magnuson J."/>
            <person name="Maillard F."/>
            <person name="Murat C."/>
            <person name="Nolan M."/>
            <person name="Ohm R.A."/>
            <person name="Pangilinan J."/>
            <person name="Pereira M.F."/>
            <person name="Perotto S."/>
            <person name="Peter M."/>
            <person name="Pfister S."/>
            <person name="Riley R."/>
            <person name="Sitrit Y."/>
            <person name="Stielow J.B."/>
            <person name="Szollosi G."/>
            <person name="Zifcakova L."/>
            <person name="Stursova M."/>
            <person name="Spatafora J.W."/>
            <person name="Tedersoo L."/>
            <person name="Vaario L.M."/>
            <person name="Yamada A."/>
            <person name="Yan M."/>
            <person name="Wang P."/>
            <person name="Xu J."/>
            <person name="Bruns T."/>
            <person name="Baldrian P."/>
            <person name="Vilgalys R."/>
            <person name="Dunand C."/>
            <person name="Henrissat B."/>
            <person name="Grigoriev I.V."/>
            <person name="Hibbett D."/>
            <person name="Nagy L.G."/>
            <person name="Martin F.M."/>
        </authorList>
    </citation>
    <scope>NUCLEOTIDE SEQUENCE</scope>
    <source>
        <strain evidence="1">Prilba</strain>
    </source>
</reference>
<dbReference type="Proteomes" id="UP000759537">
    <property type="component" value="Unassembled WGS sequence"/>
</dbReference>
<sequence>MATTSLGDDELWSSTNLYRQLEFLESLISTTTEASRRTLIDTFFFRASAMLPAGHRMVLNMEHDIPVTTTSTSPSSVSTLSGTIDYTALVASQDDANMFMRFPIFKILKSHIPSSFFVTEAKVLDLSAHVPQAIAEMYACGKHLQKKILRGALTNGHDWIFLLLKFNNDDDGASYSQSDVIQMYVTRSRNDPPVVRHPEPDMIAAILLHWIRNSFVDLRSDDWFEAAPVGPVHM</sequence>
<gene>
    <name evidence="1" type="ORF">DFH94DRAFT_692230</name>
</gene>
<dbReference type="OrthoDB" id="2720314at2759"/>
<evidence type="ECO:0000313" key="2">
    <source>
        <dbReference type="Proteomes" id="UP000759537"/>
    </source>
</evidence>
<reference evidence="1" key="1">
    <citation type="submission" date="2019-10" db="EMBL/GenBank/DDBJ databases">
        <authorList>
            <consortium name="DOE Joint Genome Institute"/>
            <person name="Kuo A."/>
            <person name="Miyauchi S."/>
            <person name="Kiss E."/>
            <person name="Drula E."/>
            <person name="Kohler A."/>
            <person name="Sanchez-Garcia M."/>
            <person name="Andreopoulos B."/>
            <person name="Barry K.W."/>
            <person name="Bonito G."/>
            <person name="Buee M."/>
            <person name="Carver A."/>
            <person name="Chen C."/>
            <person name="Cichocki N."/>
            <person name="Clum A."/>
            <person name="Culley D."/>
            <person name="Crous P.W."/>
            <person name="Fauchery L."/>
            <person name="Girlanda M."/>
            <person name="Hayes R."/>
            <person name="Keri Z."/>
            <person name="LaButti K."/>
            <person name="Lipzen A."/>
            <person name="Lombard V."/>
            <person name="Magnuson J."/>
            <person name="Maillard F."/>
            <person name="Morin E."/>
            <person name="Murat C."/>
            <person name="Nolan M."/>
            <person name="Ohm R."/>
            <person name="Pangilinan J."/>
            <person name="Pereira M."/>
            <person name="Perotto S."/>
            <person name="Peter M."/>
            <person name="Riley R."/>
            <person name="Sitrit Y."/>
            <person name="Stielow B."/>
            <person name="Szollosi G."/>
            <person name="Zifcakova L."/>
            <person name="Stursova M."/>
            <person name="Spatafora J.W."/>
            <person name="Tedersoo L."/>
            <person name="Vaario L.-M."/>
            <person name="Yamada A."/>
            <person name="Yan M."/>
            <person name="Wang P."/>
            <person name="Xu J."/>
            <person name="Bruns T."/>
            <person name="Baldrian P."/>
            <person name="Vilgalys R."/>
            <person name="Henrissat B."/>
            <person name="Grigoriev I.V."/>
            <person name="Hibbett D."/>
            <person name="Nagy L.G."/>
            <person name="Martin F.M."/>
        </authorList>
    </citation>
    <scope>NUCLEOTIDE SEQUENCE</scope>
    <source>
        <strain evidence="1">Prilba</strain>
    </source>
</reference>
<evidence type="ECO:0000313" key="1">
    <source>
        <dbReference type="EMBL" id="KAF8481200.1"/>
    </source>
</evidence>
<comment type="caution">
    <text evidence="1">The sequence shown here is derived from an EMBL/GenBank/DDBJ whole genome shotgun (WGS) entry which is preliminary data.</text>
</comment>
<protein>
    <submittedName>
        <fullName evidence="1">Uncharacterized protein</fullName>
    </submittedName>
</protein>
<dbReference type="EMBL" id="WHVB01000007">
    <property type="protein sequence ID" value="KAF8481200.1"/>
    <property type="molecule type" value="Genomic_DNA"/>
</dbReference>
<name>A0A9P5MXI4_9AGAM</name>
<keyword evidence="2" id="KW-1185">Reference proteome</keyword>
<dbReference type="AlphaFoldDB" id="A0A9P5MXI4"/>
<accession>A0A9P5MXI4</accession>